<dbReference type="RGD" id="1587184">
    <property type="gene designation" value="Avgr1"/>
</dbReference>
<organism evidence="5">
    <name type="scientific">Rattus norvegicus</name>
    <name type="common">Rat</name>
    <dbReference type="NCBI Taxonomy" id="10116"/>
    <lineage>
        <taxon>Eukaryota</taxon>
        <taxon>Metazoa</taxon>
        <taxon>Chordata</taxon>
        <taxon>Craniata</taxon>
        <taxon>Vertebrata</taxon>
        <taxon>Euteleostomi</taxon>
        <taxon>Mammalia</taxon>
        <taxon>Eutheria</taxon>
        <taxon>Euarchontoglires</taxon>
        <taxon>Glires</taxon>
        <taxon>Rodentia</taxon>
        <taxon>Myomorpha</taxon>
        <taxon>Muroidea</taxon>
        <taxon>Muridae</taxon>
        <taxon>Murinae</taxon>
        <taxon>Rattus</taxon>
    </lineage>
</organism>
<dbReference type="PROSITE" id="PS51362">
    <property type="entry name" value="TGF_BETA_2"/>
    <property type="match status" value="1"/>
</dbReference>
<reference evidence="5" key="1">
    <citation type="submission" date="2006-01" db="EMBL/GenBank/DDBJ databases">
        <title>Rattus norvegicus autogenous vein graft remodeling associated protein 1 (AVGR1) mRNA, complete cds.</title>
        <authorList>
            <person name="XH H."/>
            <person name="J Y."/>
            <person name="Q Z."/>
        </authorList>
    </citation>
    <scope>NUCLEOTIDE SEQUENCE</scope>
</reference>
<dbReference type="GeneID" id="654840"/>
<reference evidence="4" key="2">
    <citation type="submission" date="2006-01" db="EMBL/GenBank/DDBJ databases">
        <authorList>
            <person name="Hu X."/>
            <person name="Yang J."/>
            <person name="Zhang Q."/>
        </authorList>
    </citation>
    <scope>NUCLEOTIDE SEQUENCE</scope>
</reference>
<dbReference type="SMART" id="SM00204">
    <property type="entry name" value="TGFB"/>
    <property type="match status" value="1"/>
</dbReference>
<feature type="domain" description="TGF-beta family profile" evidence="3">
    <location>
        <begin position="299"/>
        <end position="424"/>
    </location>
</feature>
<dbReference type="SUPFAM" id="SSF57501">
    <property type="entry name" value="Cystine-knot cytokines"/>
    <property type="match status" value="1"/>
</dbReference>
<name>Q2MCS9_RAT</name>
<evidence type="ECO:0000313" key="6">
    <source>
        <dbReference type="RGD" id="1587184"/>
    </source>
</evidence>
<dbReference type="InterPro" id="IPR001839">
    <property type="entry name" value="TGF-b_C"/>
</dbReference>
<dbReference type="GO" id="GO:0005576">
    <property type="term" value="C:extracellular region"/>
    <property type="evidence" value="ECO:0007669"/>
    <property type="project" value="UniProtKB-SubCell"/>
</dbReference>
<evidence type="ECO:0000313" key="5">
    <source>
        <dbReference type="EMBL" id="CAJ57810.1"/>
    </source>
</evidence>
<gene>
    <name evidence="5 6" type="primary">Avgr1</name>
</gene>
<dbReference type="Gene3D" id="2.10.90.10">
    <property type="entry name" value="Cystine-knot cytokines"/>
    <property type="match status" value="1"/>
</dbReference>
<dbReference type="AGR" id="RGD:1587184"/>
<keyword evidence="2" id="KW-0964">Secreted</keyword>
<dbReference type="AlphaFoldDB" id="Q2MCS9"/>
<sequence>MRGDNPPGIEIAAVPIPGPDVAQDRCPKPRAAAWLAQIARTSNPESLSRPLAGQRVPPALVTKEVDSTRFSYLPFLHCPELLPLHAVLVCAHLAEDFLNLQAERAHPPLSPCLCCSGGCFASSWPHHPSTARPYPILTRKSQRGKTDYADGTPEREEAMKRHGHKVHAAGSLTRIFLCARYFIARDPTCLLYGLRSRKVRALVPEVVRTKFAATSSGRLPSQPADEALSKLEFRLLSILVLKQKPIPTREAGVPPQMRDLYPRCETNQESLFYFKCSPNGGVSKLSRAVFGVQLQKAFGNKRIFPHQINSYSIIKHGIATSKFPLTRLFDPRLVRGWDYSIMAAPGSHGFNSHGKWPFLLTGHLYSPKHAIVHTLANYVNAKIPYACCDPTELRAILMPSLDKRTRRKYSRNIRALLCRDVGVS</sequence>
<comment type="subcellular location">
    <subcellularLocation>
        <location evidence="1">Secreted</location>
    </subcellularLocation>
</comment>
<evidence type="ECO:0000259" key="3">
    <source>
        <dbReference type="PROSITE" id="PS51362"/>
    </source>
</evidence>
<accession>Q2MCS9</accession>
<dbReference type="EMBL" id="DQ366675">
    <property type="protein sequence ID" value="ABC88471.1"/>
    <property type="molecule type" value="mRNA"/>
</dbReference>
<evidence type="ECO:0000313" key="4">
    <source>
        <dbReference type="EMBL" id="ABC88471.1"/>
    </source>
</evidence>
<protein>
    <submittedName>
        <fullName evidence="4">Autogenous vein graft remodeling associated protein 1</fullName>
    </submittedName>
    <submittedName>
        <fullName evidence="5">Autogenous vein graft remodelling associated protein 1, AVGR1</fullName>
    </submittedName>
</protein>
<dbReference type="CTD" id="654840"/>
<dbReference type="InterPro" id="IPR029034">
    <property type="entry name" value="Cystine-knot_cytokine"/>
</dbReference>
<evidence type="ECO:0000256" key="2">
    <source>
        <dbReference type="ARBA" id="ARBA00022525"/>
    </source>
</evidence>
<dbReference type="EMBL" id="AM182190">
    <property type="protein sequence ID" value="CAJ57810.1"/>
    <property type="molecule type" value="Genomic_DNA"/>
</dbReference>
<dbReference type="RefSeq" id="NP_001034677.1">
    <property type="nucleotide sequence ID" value="NM_001039588.1"/>
</dbReference>
<proteinExistence type="evidence at transcript level"/>
<evidence type="ECO:0000256" key="1">
    <source>
        <dbReference type="ARBA" id="ARBA00004613"/>
    </source>
</evidence>
<dbReference type="GO" id="GO:0008083">
    <property type="term" value="F:growth factor activity"/>
    <property type="evidence" value="ECO:0007669"/>
    <property type="project" value="InterPro"/>
</dbReference>